<protein>
    <submittedName>
        <fullName evidence="1">Uncharacterized protein</fullName>
    </submittedName>
</protein>
<accession>A0A7G2IL22</accession>
<evidence type="ECO:0000313" key="2">
    <source>
        <dbReference type="Proteomes" id="UP000019194"/>
    </source>
</evidence>
<evidence type="ECO:0000313" key="1">
    <source>
        <dbReference type="EMBL" id="CDL37478.1"/>
    </source>
</evidence>
<comment type="caution">
    <text evidence="1">The sequence shown here is derived from an EMBL/GenBank/DDBJ whole genome shotgun (WGS) entry which is preliminary data.</text>
</comment>
<dbReference type="AlphaFoldDB" id="A0A7G2IL22"/>
<dbReference type="EMBL" id="CBWP010000028">
    <property type="protein sequence ID" value="CDL37478.1"/>
    <property type="molecule type" value="Genomic_DNA"/>
</dbReference>
<organism evidence="1 2">
    <name type="scientific">Citrobacter freundii</name>
    <dbReference type="NCBI Taxonomy" id="546"/>
    <lineage>
        <taxon>Bacteria</taxon>
        <taxon>Pseudomonadati</taxon>
        <taxon>Pseudomonadota</taxon>
        <taxon>Gammaproteobacteria</taxon>
        <taxon>Enterobacterales</taxon>
        <taxon>Enterobacteriaceae</taxon>
        <taxon>Citrobacter</taxon>
        <taxon>Citrobacter freundii complex</taxon>
    </lineage>
</organism>
<reference evidence="1 2" key="1">
    <citation type="submission" date="2013-10" db="EMBL/GenBank/DDBJ databases">
        <title>Antibiotic resistance diversity of beta-lactamase producers in the General Hospital Vienna.</title>
        <authorList>
            <person name="Barisic I."/>
            <person name="Mitteregger D."/>
            <person name="Hirschl A.M."/>
            <person name="Noehammer C."/>
            <person name="Wiesinger-Mayr H."/>
        </authorList>
    </citation>
    <scope>NUCLEOTIDE SEQUENCE [LARGE SCALE GENOMIC DNA]</scope>
    <source>
        <strain evidence="1 2">ISC11</strain>
    </source>
</reference>
<dbReference type="Proteomes" id="UP000019194">
    <property type="component" value="Unassembled WGS sequence"/>
</dbReference>
<proteinExistence type="predicted"/>
<sequence>MECGGQTAYAQKHKLKPTIVTKTEALSSHLGYEELFLWFSHSTTFQYVQIITA</sequence>
<name>A0A7G2IL22_CITFR</name>